<dbReference type="GO" id="GO:0008360">
    <property type="term" value="P:regulation of cell shape"/>
    <property type="evidence" value="ECO:0007669"/>
    <property type="project" value="UniProtKB-KW"/>
</dbReference>
<reference evidence="8 9" key="1">
    <citation type="submission" date="2016-08" db="EMBL/GenBank/DDBJ databases">
        <title>Draft genome of Amylibacter sp. strain 4G11.</title>
        <authorList>
            <person name="Wong S.-K."/>
            <person name="Hamasaki K."/>
            <person name="Yoshizawa S."/>
        </authorList>
    </citation>
    <scope>NUCLEOTIDE SEQUENCE [LARGE SCALE GENOMIC DNA]</scope>
    <source>
        <strain evidence="8 9">4G11</strain>
    </source>
</reference>
<proteinExistence type="inferred from homology"/>
<organism evidence="8 9">
    <name type="scientific">Paramylibacter kogurei</name>
    <dbReference type="NCBI Taxonomy" id="1889778"/>
    <lineage>
        <taxon>Bacteria</taxon>
        <taxon>Pseudomonadati</taxon>
        <taxon>Pseudomonadota</taxon>
        <taxon>Alphaproteobacteria</taxon>
        <taxon>Rhodobacterales</taxon>
        <taxon>Paracoccaceae</taxon>
        <taxon>Paramylibacter</taxon>
    </lineage>
</organism>
<name>A0A2G5K8Y1_9RHOB</name>
<dbReference type="Pfam" id="PF04085">
    <property type="entry name" value="MreC"/>
    <property type="match status" value="1"/>
</dbReference>
<evidence type="ECO:0000313" key="9">
    <source>
        <dbReference type="Proteomes" id="UP000231516"/>
    </source>
</evidence>
<feature type="transmembrane region" description="Helical" evidence="6">
    <location>
        <begin position="18"/>
        <end position="36"/>
    </location>
</feature>
<dbReference type="PANTHER" id="PTHR34138">
    <property type="entry name" value="CELL SHAPE-DETERMINING PROTEIN MREC"/>
    <property type="match status" value="1"/>
</dbReference>
<dbReference type="EMBL" id="MDGM01000007">
    <property type="protein sequence ID" value="PIB25977.1"/>
    <property type="molecule type" value="Genomic_DNA"/>
</dbReference>
<evidence type="ECO:0000256" key="4">
    <source>
        <dbReference type="ARBA" id="ARBA00032089"/>
    </source>
</evidence>
<sequence>MAHRNDQSVNFGRTLGRIGFGLFLVLLLAVFLVWRIDNSRAERFRSAVIDKVVPNMDWAMTPITKATQMAEDFQSYERIYQQNQELRRQLQQMKAWREAALQLEQENARLLDLNNVKLNPRRTYLSGELITDSGSPFRQSSIINIGRRDGVKEGWAAMDGLGLVGHIAGLGENTARVIFVTDTASNIPVIIKPSDQKAILTGDNTLLPQLQFIESINQVKPGDRVFTSGDGGVFPSGLLVGQVALGADGILRTKLSADYRRLKFLRIIRHTPATPIAEPDRLIGPVLPVPKPTEVIPPEETADGRG</sequence>
<evidence type="ECO:0000256" key="3">
    <source>
        <dbReference type="ARBA" id="ARBA00022960"/>
    </source>
</evidence>
<evidence type="ECO:0000256" key="2">
    <source>
        <dbReference type="ARBA" id="ARBA00013855"/>
    </source>
</evidence>
<dbReference type="InterPro" id="IPR007221">
    <property type="entry name" value="MreC"/>
</dbReference>
<keyword evidence="6" id="KW-0812">Transmembrane</keyword>
<evidence type="ECO:0000259" key="7">
    <source>
        <dbReference type="Pfam" id="PF04085"/>
    </source>
</evidence>
<dbReference type="Proteomes" id="UP000231516">
    <property type="component" value="Unassembled WGS sequence"/>
</dbReference>
<dbReference type="GO" id="GO:0005886">
    <property type="term" value="C:plasma membrane"/>
    <property type="evidence" value="ECO:0007669"/>
    <property type="project" value="TreeGrafter"/>
</dbReference>
<gene>
    <name evidence="8" type="ORF">BFP76_13430</name>
</gene>
<dbReference type="InterPro" id="IPR042175">
    <property type="entry name" value="Cell/Rod_MreC_2"/>
</dbReference>
<dbReference type="Gene3D" id="2.40.10.350">
    <property type="entry name" value="Rod shape-determining protein MreC, domain 2"/>
    <property type="match status" value="1"/>
</dbReference>
<evidence type="ECO:0000313" key="8">
    <source>
        <dbReference type="EMBL" id="PIB25977.1"/>
    </source>
</evidence>
<keyword evidence="3" id="KW-0133">Cell shape</keyword>
<dbReference type="NCBIfam" id="TIGR00219">
    <property type="entry name" value="mreC"/>
    <property type="match status" value="1"/>
</dbReference>
<evidence type="ECO:0000256" key="1">
    <source>
        <dbReference type="ARBA" id="ARBA00009369"/>
    </source>
</evidence>
<comment type="caution">
    <text evidence="8">The sequence shown here is derived from an EMBL/GenBank/DDBJ whole genome shotgun (WGS) entry which is preliminary data.</text>
</comment>
<dbReference type="RefSeq" id="WP_099591726.1">
    <property type="nucleotide sequence ID" value="NZ_MDGM01000007.1"/>
</dbReference>
<dbReference type="InterPro" id="IPR055342">
    <property type="entry name" value="MreC_beta-barrel_core"/>
</dbReference>
<feature type="domain" description="Rod shape-determining protein MreC beta-barrel core" evidence="7">
    <location>
        <begin position="130"/>
        <end position="265"/>
    </location>
</feature>
<protein>
    <recommendedName>
        <fullName evidence="2">Cell shape-determining protein MreC</fullName>
    </recommendedName>
    <alternativeName>
        <fullName evidence="4">Cell shape protein MreC</fullName>
    </alternativeName>
</protein>
<dbReference type="AlphaFoldDB" id="A0A2G5K8Y1"/>
<evidence type="ECO:0000256" key="5">
    <source>
        <dbReference type="SAM" id="Coils"/>
    </source>
</evidence>
<dbReference type="PANTHER" id="PTHR34138:SF1">
    <property type="entry name" value="CELL SHAPE-DETERMINING PROTEIN MREC"/>
    <property type="match status" value="1"/>
</dbReference>
<dbReference type="InterPro" id="IPR042177">
    <property type="entry name" value="Cell/Rod_1"/>
</dbReference>
<accession>A0A2G5K8Y1</accession>
<dbReference type="OrthoDB" id="8478127at2"/>
<dbReference type="Gene3D" id="2.40.10.340">
    <property type="entry name" value="Rod shape-determining protein MreC, domain 1"/>
    <property type="match status" value="1"/>
</dbReference>
<evidence type="ECO:0000256" key="6">
    <source>
        <dbReference type="SAM" id="Phobius"/>
    </source>
</evidence>
<keyword evidence="6" id="KW-1133">Transmembrane helix</keyword>
<dbReference type="NCBIfam" id="NF010533">
    <property type="entry name" value="PRK13922.9-5"/>
    <property type="match status" value="1"/>
</dbReference>
<keyword evidence="5" id="KW-0175">Coiled coil</keyword>
<keyword evidence="9" id="KW-1185">Reference proteome</keyword>
<comment type="similarity">
    <text evidence="1">Belongs to the MreC family.</text>
</comment>
<feature type="coiled-coil region" evidence="5">
    <location>
        <begin position="86"/>
        <end position="113"/>
    </location>
</feature>
<keyword evidence="6" id="KW-0472">Membrane</keyword>